<comment type="caution">
    <text evidence="2">The sequence shown here is derived from an EMBL/GenBank/DDBJ whole genome shotgun (WGS) entry which is preliminary data.</text>
</comment>
<accession>A0A949WSN1</accession>
<dbReference type="CDD" id="cd02440">
    <property type="entry name" value="AdoMet_MTases"/>
    <property type="match status" value="1"/>
</dbReference>
<dbReference type="GO" id="GO:0032259">
    <property type="term" value="P:methylation"/>
    <property type="evidence" value="ECO:0007669"/>
    <property type="project" value="UniProtKB-KW"/>
</dbReference>
<keyword evidence="2" id="KW-0489">Methyltransferase</keyword>
<keyword evidence="3" id="KW-1185">Reference proteome</keyword>
<feature type="domain" description="Methyltransferase" evidence="1">
    <location>
        <begin position="49"/>
        <end position="147"/>
    </location>
</feature>
<organism evidence="2 3">
    <name type="scientific">Clostridium thailandense</name>
    <dbReference type="NCBI Taxonomy" id="2794346"/>
    <lineage>
        <taxon>Bacteria</taxon>
        <taxon>Bacillati</taxon>
        <taxon>Bacillota</taxon>
        <taxon>Clostridia</taxon>
        <taxon>Eubacteriales</taxon>
        <taxon>Clostridiaceae</taxon>
        <taxon>Clostridium</taxon>
    </lineage>
</organism>
<dbReference type="RefSeq" id="WP_218322326.1">
    <property type="nucleotide sequence ID" value="NZ_JAEEGC010000118.1"/>
</dbReference>
<reference evidence="2" key="1">
    <citation type="submission" date="2020-12" db="EMBL/GenBank/DDBJ databases">
        <title>Clostridium thailandense sp. nov., a novel acetogenic bacterium isolated from peat land soil in Thailand.</title>
        <authorList>
            <person name="Chaikitkaew S."/>
            <person name="Birkeland N.K."/>
        </authorList>
    </citation>
    <scope>NUCLEOTIDE SEQUENCE</scope>
    <source>
        <strain evidence="2">PL3</strain>
    </source>
</reference>
<evidence type="ECO:0000313" key="2">
    <source>
        <dbReference type="EMBL" id="MBV7275271.1"/>
    </source>
</evidence>
<proteinExistence type="predicted"/>
<sequence length="222" mass="25415">MENNRNILNDQNPHWERTFSDNEDMFGQSPSESAIKAVKIFKNQGKTKILELGGGQGRDTIYFAQNGFQIYVLDYTNNGIETINKKAHQLGLSNSITAIQHDIRNPLPFDDEFFEGCYSHMLYCMALGTEELEFLSQEVRRVLKTDGINTYTARNTNDSHFGTGIHRGENMYEVGGFIVHFFTKEMVAKLAKGYTTLEISEFEEGQLPRKLYQVTLQKQKCC</sequence>
<dbReference type="AlphaFoldDB" id="A0A949WSN1"/>
<dbReference type="InterPro" id="IPR041698">
    <property type="entry name" value="Methyltransf_25"/>
</dbReference>
<dbReference type="Pfam" id="PF13649">
    <property type="entry name" value="Methyltransf_25"/>
    <property type="match status" value="1"/>
</dbReference>
<dbReference type="GO" id="GO:0008168">
    <property type="term" value="F:methyltransferase activity"/>
    <property type="evidence" value="ECO:0007669"/>
    <property type="project" value="UniProtKB-KW"/>
</dbReference>
<dbReference type="Proteomes" id="UP000694308">
    <property type="component" value="Unassembled WGS sequence"/>
</dbReference>
<evidence type="ECO:0000259" key="1">
    <source>
        <dbReference type="Pfam" id="PF13649"/>
    </source>
</evidence>
<keyword evidence="2" id="KW-0808">Transferase</keyword>
<evidence type="ECO:0000313" key="3">
    <source>
        <dbReference type="Proteomes" id="UP000694308"/>
    </source>
</evidence>
<name>A0A949WSN1_9CLOT</name>
<protein>
    <submittedName>
        <fullName evidence="2">Class I SAM-dependent methyltransferase</fullName>
    </submittedName>
</protein>
<gene>
    <name evidence="2" type="ORF">I6U48_20430</name>
</gene>
<dbReference type="EMBL" id="JAEEGC010000118">
    <property type="protein sequence ID" value="MBV7275271.1"/>
    <property type="molecule type" value="Genomic_DNA"/>
</dbReference>